<evidence type="ECO:0000259" key="2">
    <source>
        <dbReference type="Pfam" id="PF01494"/>
    </source>
</evidence>
<comment type="caution">
    <text evidence="3">The sequence shown here is derived from an EMBL/GenBank/DDBJ whole genome shotgun (WGS) entry which is preliminary data.</text>
</comment>
<dbReference type="GO" id="GO:0071949">
    <property type="term" value="F:FAD binding"/>
    <property type="evidence" value="ECO:0007669"/>
    <property type="project" value="InterPro"/>
</dbReference>
<name>A0A9P1D7C3_9DINO</name>
<evidence type="ECO:0000313" key="6">
    <source>
        <dbReference type="Proteomes" id="UP001152797"/>
    </source>
</evidence>
<dbReference type="PANTHER" id="PTHR46028:SF5">
    <property type="entry name" value="KYNURENINE 3-MONOOXYGENASE"/>
    <property type="match status" value="1"/>
</dbReference>
<dbReference type="Pfam" id="PF01494">
    <property type="entry name" value="FAD_binding_3"/>
    <property type="match status" value="1"/>
</dbReference>
<dbReference type="PANTHER" id="PTHR46028">
    <property type="entry name" value="KYNURENINE 3-MONOOXYGENASE"/>
    <property type="match status" value="1"/>
</dbReference>
<evidence type="ECO:0000313" key="4">
    <source>
        <dbReference type="EMBL" id="CAL1158584.1"/>
    </source>
</evidence>
<accession>A0A9P1D7C3</accession>
<protein>
    <submittedName>
        <fullName evidence="5">Kynurenine 3-monooxygenase</fullName>
    </submittedName>
</protein>
<dbReference type="EMBL" id="CAMXCT010003579">
    <property type="protein sequence ID" value="CAI4005209.1"/>
    <property type="molecule type" value="Genomic_DNA"/>
</dbReference>
<reference evidence="4" key="2">
    <citation type="submission" date="2024-04" db="EMBL/GenBank/DDBJ databases">
        <authorList>
            <person name="Chen Y."/>
            <person name="Shah S."/>
            <person name="Dougan E. K."/>
            <person name="Thang M."/>
            <person name="Chan C."/>
        </authorList>
    </citation>
    <scope>NUCLEOTIDE SEQUENCE [LARGE SCALE GENOMIC DNA]</scope>
</reference>
<evidence type="ECO:0000256" key="1">
    <source>
        <dbReference type="ARBA" id="ARBA00023033"/>
    </source>
</evidence>
<keyword evidence="1" id="KW-0503">Monooxygenase</keyword>
<dbReference type="EMBL" id="CAMXCT020003579">
    <property type="protein sequence ID" value="CAL1158584.1"/>
    <property type="molecule type" value="Genomic_DNA"/>
</dbReference>
<dbReference type="OrthoDB" id="10053569at2759"/>
<feature type="domain" description="FAD-binding" evidence="2">
    <location>
        <begin position="13"/>
        <end position="333"/>
    </location>
</feature>
<sequence>MASAFVGGPAFAKVVVSGAGPAGLLAARSILDHRPDVEVEVFEKRGDPRSEQISGFRAYSLGLNIRGRSALQHWPGLWERVAAKGVLSDKFFLHLGGFQLQLRANREGGVPTLLIGRNDLCAALLEDLQERHGSRLSLHFGEALKEVDLTSRRCLTSAGTAVRYDDLLGADGVNSAVRRAMAAAGFRSDAVDLPGQFKVWVGPCPSNLDPLAVHAMSSKGLTLFSIPRVDGRLCTILSWNDSPPSFLEDDDEAIAQHLQQDFPSFGAPALESVAQLRQQRPSKATTVRANRYHDLEGRALLLGDAAHSTGGTLGQGANSALTDAVVLDKLLQATTPEKSVVQDVGEEFSKLRQPEGLALWKLLQLPPKGLWALPYTAAQFAAGLLSRAVPMVASQPVQSLLSETTTPYTEIVSSSKFWLDKALVDAPGASSGEFESG</sequence>
<dbReference type="InterPro" id="IPR036188">
    <property type="entry name" value="FAD/NAD-bd_sf"/>
</dbReference>
<evidence type="ECO:0000313" key="3">
    <source>
        <dbReference type="EMBL" id="CAI4005209.1"/>
    </source>
</evidence>
<dbReference type="PRINTS" id="PR00420">
    <property type="entry name" value="RNGMNOXGNASE"/>
</dbReference>
<keyword evidence="6" id="KW-1185">Reference proteome</keyword>
<proteinExistence type="predicted"/>
<dbReference type="GO" id="GO:0070189">
    <property type="term" value="P:kynurenine metabolic process"/>
    <property type="evidence" value="ECO:0007669"/>
    <property type="project" value="TreeGrafter"/>
</dbReference>
<dbReference type="GO" id="GO:0004502">
    <property type="term" value="F:kynurenine 3-monooxygenase activity"/>
    <property type="evidence" value="ECO:0007669"/>
    <property type="project" value="TreeGrafter"/>
</dbReference>
<dbReference type="AlphaFoldDB" id="A0A9P1D7C3"/>
<dbReference type="SUPFAM" id="SSF51905">
    <property type="entry name" value="FAD/NAD(P)-binding domain"/>
    <property type="match status" value="1"/>
</dbReference>
<dbReference type="Gene3D" id="3.50.50.60">
    <property type="entry name" value="FAD/NAD(P)-binding domain"/>
    <property type="match status" value="1"/>
</dbReference>
<keyword evidence="1" id="KW-0560">Oxidoreductase</keyword>
<dbReference type="InterPro" id="IPR002938">
    <property type="entry name" value="FAD-bd"/>
</dbReference>
<organism evidence="3">
    <name type="scientific">Cladocopium goreaui</name>
    <dbReference type="NCBI Taxonomy" id="2562237"/>
    <lineage>
        <taxon>Eukaryota</taxon>
        <taxon>Sar</taxon>
        <taxon>Alveolata</taxon>
        <taxon>Dinophyceae</taxon>
        <taxon>Suessiales</taxon>
        <taxon>Symbiodiniaceae</taxon>
        <taxon>Cladocopium</taxon>
    </lineage>
</organism>
<evidence type="ECO:0000313" key="5">
    <source>
        <dbReference type="EMBL" id="CAL4792521.1"/>
    </source>
</evidence>
<reference evidence="3" key="1">
    <citation type="submission" date="2022-10" db="EMBL/GenBank/DDBJ databases">
        <authorList>
            <person name="Chen Y."/>
            <person name="Dougan E. K."/>
            <person name="Chan C."/>
            <person name="Rhodes N."/>
            <person name="Thang M."/>
        </authorList>
    </citation>
    <scope>NUCLEOTIDE SEQUENCE</scope>
</reference>
<dbReference type="EMBL" id="CAMXCT030003579">
    <property type="protein sequence ID" value="CAL4792521.1"/>
    <property type="molecule type" value="Genomic_DNA"/>
</dbReference>
<dbReference type="Proteomes" id="UP001152797">
    <property type="component" value="Unassembled WGS sequence"/>
</dbReference>
<gene>
    <name evidence="3" type="ORF">C1SCF055_LOCUS30953</name>
</gene>